<dbReference type="Proteomes" id="UP000771736">
    <property type="component" value="Unassembled WGS sequence"/>
</dbReference>
<evidence type="ECO:0008006" key="4">
    <source>
        <dbReference type="Google" id="ProtNLM"/>
    </source>
</evidence>
<feature type="signal peptide" evidence="1">
    <location>
        <begin position="1"/>
        <end position="19"/>
    </location>
</feature>
<evidence type="ECO:0000313" key="2">
    <source>
        <dbReference type="EMBL" id="MBF1384620.1"/>
    </source>
</evidence>
<evidence type="ECO:0000313" key="3">
    <source>
        <dbReference type="Proteomes" id="UP000771736"/>
    </source>
</evidence>
<accession>A0A930HN62</accession>
<name>A0A930HN62_9BACT</name>
<feature type="chain" id="PRO_5036712970" description="Lipocalin-like domain-containing protein" evidence="1">
    <location>
        <begin position="20"/>
        <end position="140"/>
    </location>
</feature>
<comment type="caution">
    <text evidence="2">The sequence shown here is derived from an EMBL/GenBank/DDBJ whole genome shotgun (WGS) entry which is preliminary data.</text>
</comment>
<dbReference type="AlphaFoldDB" id="A0A930HN62"/>
<protein>
    <recommendedName>
        <fullName evidence="4">Lipocalin-like domain-containing protein</fullName>
    </recommendedName>
</protein>
<keyword evidence="1" id="KW-0732">Signal</keyword>
<proteinExistence type="predicted"/>
<dbReference type="PROSITE" id="PS51257">
    <property type="entry name" value="PROKAR_LIPOPROTEIN"/>
    <property type="match status" value="1"/>
</dbReference>
<reference evidence="2" key="1">
    <citation type="submission" date="2020-04" db="EMBL/GenBank/DDBJ databases">
        <title>Deep metagenomics examines the oral microbiome during advanced dental caries in children, revealing novel taxa and co-occurrences with host molecules.</title>
        <authorList>
            <person name="Baker J.L."/>
            <person name="Morton J.T."/>
            <person name="Dinis M."/>
            <person name="Alvarez R."/>
            <person name="Tran N.C."/>
            <person name="Knight R."/>
            <person name="Edlund A."/>
        </authorList>
    </citation>
    <scope>NUCLEOTIDE SEQUENCE</scope>
    <source>
        <strain evidence="2">JCVI_44_bin.5</strain>
    </source>
</reference>
<gene>
    <name evidence="2" type="ORF">HXN26_07210</name>
</gene>
<sequence>MKRFSYFIATLLISIFAFSCSSEDPMGEWDLMKWNYEGSALKTKPKKVFNVPKEGHTYQFKCTNYNRFWLSSIEEKVNNEVKRHDQNDDIHNINGDWSNAKADEKVLTITIAPNMSDAKRYTEVEVTAGDVFDSFYFEQE</sequence>
<evidence type="ECO:0000256" key="1">
    <source>
        <dbReference type="SAM" id="SignalP"/>
    </source>
</evidence>
<organism evidence="2 3">
    <name type="scientific">Prevotella aurantiaca</name>
    <dbReference type="NCBI Taxonomy" id="596085"/>
    <lineage>
        <taxon>Bacteria</taxon>
        <taxon>Pseudomonadati</taxon>
        <taxon>Bacteroidota</taxon>
        <taxon>Bacteroidia</taxon>
        <taxon>Bacteroidales</taxon>
        <taxon>Prevotellaceae</taxon>
        <taxon>Prevotella</taxon>
    </lineage>
</organism>
<dbReference type="RefSeq" id="WP_273160146.1">
    <property type="nucleotide sequence ID" value="NZ_CALCFI010000090.1"/>
</dbReference>
<dbReference type="EMBL" id="JABZSJ010000036">
    <property type="protein sequence ID" value="MBF1384620.1"/>
    <property type="molecule type" value="Genomic_DNA"/>
</dbReference>